<dbReference type="InterPro" id="IPR021325">
    <property type="entry name" value="CCB2/CCB4"/>
</dbReference>
<dbReference type="InterPro" id="IPR044705">
    <property type="entry name" value="CCB4"/>
</dbReference>
<proteinExistence type="predicted"/>
<dbReference type="GO" id="GO:0010190">
    <property type="term" value="P:cytochrome b6f complex assembly"/>
    <property type="evidence" value="ECO:0007669"/>
    <property type="project" value="TreeGrafter"/>
</dbReference>
<dbReference type="GO" id="GO:0009507">
    <property type="term" value="C:chloroplast"/>
    <property type="evidence" value="ECO:0007669"/>
    <property type="project" value="TreeGrafter"/>
</dbReference>
<dbReference type="Pfam" id="PF11152">
    <property type="entry name" value="CCB2_CCB4"/>
    <property type="match status" value="1"/>
</dbReference>
<reference evidence="2" key="1">
    <citation type="submission" date="2021-01" db="EMBL/GenBank/DDBJ databases">
        <authorList>
            <person name="Corre E."/>
            <person name="Pelletier E."/>
            <person name="Niang G."/>
            <person name="Scheremetjew M."/>
            <person name="Finn R."/>
            <person name="Kale V."/>
            <person name="Holt S."/>
            <person name="Cochrane G."/>
            <person name="Meng A."/>
            <person name="Brown T."/>
            <person name="Cohen L."/>
        </authorList>
    </citation>
    <scope>NUCLEOTIDE SEQUENCE</scope>
    <source>
        <strain evidence="2">CCMP644</strain>
    </source>
</reference>
<evidence type="ECO:0008006" key="3">
    <source>
        <dbReference type="Google" id="ProtNLM"/>
    </source>
</evidence>
<dbReference type="PANTHER" id="PTHR34943:SF2">
    <property type="entry name" value="PROTEIN COFACTOR ASSEMBLY OF COMPLEX C SUBUNIT B CCB4, CHLOROPLASTIC"/>
    <property type="match status" value="1"/>
</dbReference>
<feature type="chain" id="PRO_5030160447" description="GAF domain-containing protein" evidence="1">
    <location>
        <begin position="25"/>
        <end position="283"/>
    </location>
</feature>
<sequence>MACRAGRAVPWLLLVIVMCGSTAAFVPPSTMGSNGCFRGGAGFGQGVGLSLRPHGKELAARQQLQRGAMQVRCEVKISGNDQFLVAAGSLSLALLMGNRLMTGELAAAQSRVDLLGVAVSSVMLLTVFARADVQAREKQSVKLAGVEQDEVDTALSEVSQQLLRFAAQTYLKVAASTKCVAVVHRGKTVLRQGIMGRAQQVELGPIVDKACSDKSQAYLADLQILPGRKEFTYLPVNTQAVIIEPFGESSALIIGADKVRAFTGLDLAMAPVMARLVQQTLEP</sequence>
<keyword evidence="1" id="KW-0732">Signal</keyword>
<gene>
    <name evidence="2" type="ORF">HAND00432_LOCUS15621</name>
</gene>
<protein>
    <recommendedName>
        <fullName evidence="3">GAF domain-containing protein</fullName>
    </recommendedName>
</protein>
<accession>A0A6U4WVQ3</accession>
<organism evidence="2">
    <name type="scientific">Hemiselmis andersenii</name>
    <name type="common">Cryptophyte alga</name>
    <dbReference type="NCBI Taxonomy" id="464988"/>
    <lineage>
        <taxon>Eukaryota</taxon>
        <taxon>Cryptophyceae</taxon>
        <taxon>Cryptomonadales</taxon>
        <taxon>Hemiselmidaceae</taxon>
        <taxon>Hemiselmis</taxon>
    </lineage>
</organism>
<dbReference type="AlphaFoldDB" id="A0A6U4WVQ3"/>
<dbReference type="EMBL" id="HBFX01025617">
    <property type="protein sequence ID" value="CAD8962342.1"/>
    <property type="molecule type" value="Transcribed_RNA"/>
</dbReference>
<evidence type="ECO:0000256" key="1">
    <source>
        <dbReference type="SAM" id="SignalP"/>
    </source>
</evidence>
<feature type="signal peptide" evidence="1">
    <location>
        <begin position="1"/>
        <end position="24"/>
    </location>
</feature>
<name>A0A6U4WVQ3_HEMAN</name>
<dbReference type="PANTHER" id="PTHR34943">
    <property type="match status" value="1"/>
</dbReference>
<evidence type="ECO:0000313" key="2">
    <source>
        <dbReference type="EMBL" id="CAD8962342.1"/>
    </source>
</evidence>